<keyword evidence="3" id="KW-1185">Reference proteome</keyword>
<organism evidence="2 4">
    <name type="scientific">Legionella birminghamensis</name>
    <dbReference type="NCBI Taxonomy" id="28083"/>
    <lineage>
        <taxon>Bacteria</taxon>
        <taxon>Pseudomonadati</taxon>
        <taxon>Pseudomonadota</taxon>
        <taxon>Gammaproteobacteria</taxon>
        <taxon>Legionellales</taxon>
        <taxon>Legionellaceae</taxon>
        <taxon>Legionella</taxon>
    </lineage>
</organism>
<dbReference type="EMBL" id="LNXT01000040">
    <property type="protein sequence ID" value="KTC69437.1"/>
    <property type="molecule type" value="Genomic_DNA"/>
</dbReference>
<protein>
    <submittedName>
        <fullName evidence="2">Uncharacterized protein</fullName>
    </submittedName>
</protein>
<evidence type="ECO:0000313" key="3">
    <source>
        <dbReference type="Proteomes" id="UP000054735"/>
    </source>
</evidence>
<dbReference type="Proteomes" id="UP000255066">
    <property type="component" value="Unassembled WGS sequence"/>
</dbReference>
<dbReference type="STRING" id="28083.Lbir_2176"/>
<reference evidence="2 4" key="2">
    <citation type="submission" date="2018-06" db="EMBL/GenBank/DDBJ databases">
        <authorList>
            <consortium name="Pathogen Informatics"/>
            <person name="Doyle S."/>
        </authorList>
    </citation>
    <scope>NUCLEOTIDE SEQUENCE [LARGE SCALE GENOMIC DNA]</scope>
    <source>
        <strain evidence="2 4">NCTC12437</strain>
    </source>
</reference>
<sequence length="617" mass="70880">MAVHYNLQARRNLRSFIKKQNQSYDLQVIHEAARKLVDDYERNIEESLSARADFLLQISNKTASFYDEEIYNKKSFWGKILYFFGWLPPKERKLLSLTKNLEKRARTIEAEKVKWGFLDSLVLSLADDAIQSATDDEQNTDVLLKTLSHRSLLAVTDVPDSLQGTFRTNAYRQHILDLQDYLTTLPPNSPSRMRYEGILKQLLNCQEYEKRLWQYSARFKYLQSSGRFKDALIFQEEFLSEMVFNTVRAIDELEPGETALFSHGFTSLAGSHATLFEAERQDADDSAVLMFINTGYGVEKNYSWTTAFKSIFSSGKSPAKVTAPISIDELATAPLVPELLAPWIIPSPSLESGLQQMLKPLSDLQTRGILFDGKPQVRHQVMGSCAQSCIDAWQEMKCTETESISFQIFRLKKTLDQINTLLRRTDLNFHQAESCRRMQVAVYVELNSLQSRLSAISEKTRKSIDTCLRSLDKAREENAEAKDKKPKEIDLKDEKVLESYSQKKLSSSQAKFSRAEQDKINKVTLEDTISVITAPRSFFKMGKKRKLTEEEVKENKLNKVLLTKQITLFKAWDKHHQSLRQSAIKPGDLNQEQLKRVEELANLRKNDGSIQYSQLVM</sequence>
<evidence type="ECO:0000313" key="2">
    <source>
        <dbReference type="EMBL" id="STX31678.1"/>
    </source>
</evidence>
<dbReference type="AlphaFoldDB" id="A0A378I8Z1"/>
<dbReference type="RefSeq" id="WP_058524178.1">
    <property type="nucleotide sequence ID" value="NZ_CAAAHV010000012.1"/>
</dbReference>
<dbReference type="EMBL" id="UGNW01000001">
    <property type="protein sequence ID" value="STX31678.1"/>
    <property type="molecule type" value="Genomic_DNA"/>
</dbReference>
<accession>A0A378I8Z1</accession>
<dbReference type="OrthoDB" id="5631357at2"/>
<gene>
    <name evidence="1" type="ORF">Lbir_2176</name>
    <name evidence="2" type="ORF">NCTC12437_01452</name>
</gene>
<name>A0A378I8Z1_9GAMM</name>
<evidence type="ECO:0000313" key="4">
    <source>
        <dbReference type="Proteomes" id="UP000255066"/>
    </source>
</evidence>
<evidence type="ECO:0000313" key="1">
    <source>
        <dbReference type="EMBL" id="KTC69437.1"/>
    </source>
</evidence>
<reference evidence="1 3" key="1">
    <citation type="submission" date="2015-11" db="EMBL/GenBank/DDBJ databases">
        <title>Genomic analysis of 38 Legionella species identifies large and diverse effector repertoires.</title>
        <authorList>
            <person name="Burstein D."/>
            <person name="Amaro F."/>
            <person name="Zusman T."/>
            <person name="Lifshitz Z."/>
            <person name="Cohen O."/>
            <person name="Gilbert J.A."/>
            <person name="Pupko T."/>
            <person name="Shuman H.A."/>
            <person name="Segal G."/>
        </authorList>
    </citation>
    <scope>NUCLEOTIDE SEQUENCE [LARGE SCALE GENOMIC DNA]</scope>
    <source>
        <strain evidence="1 3">CDC#1407-AL-14</strain>
    </source>
</reference>
<proteinExistence type="predicted"/>
<dbReference type="Proteomes" id="UP000054735">
    <property type="component" value="Unassembled WGS sequence"/>
</dbReference>